<feature type="compositionally biased region" description="Basic and acidic residues" evidence="1">
    <location>
        <begin position="14"/>
        <end position="47"/>
    </location>
</feature>
<evidence type="ECO:0000313" key="3">
    <source>
        <dbReference type="Proteomes" id="UP000242188"/>
    </source>
</evidence>
<accession>A0A210PHJ2</accession>
<protein>
    <submittedName>
        <fullName evidence="2">Uncharacterized protein</fullName>
    </submittedName>
</protein>
<feature type="compositionally biased region" description="Acidic residues" evidence="1">
    <location>
        <begin position="104"/>
        <end position="113"/>
    </location>
</feature>
<comment type="caution">
    <text evidence="2">The sequence shown here is derived from an EMBL/GenBank/DDBJ whole genome shotgun (WGS) entry which is preliminary data.</text>
</comment>
<feature type="compositionally biased region" description="Polar residues" evidence="1">
    <location>
        <begin position="1"/>
        <end position="13"/>
    </location>
</feature>
<dbReference type="Proteomes" id="UP000242188">
    <property type="component" value="Unassembled WGS sequence"/>
</dbReference>
<feature type="compositionally biased region" description="Basic residues" evidence="1">
    <location>
        <begin position="161"/>
        <end position="173"/>
    </location>
</feature>
<feature type="region of interest" description="Disordered" evidence="1">
    <location>
        <begin position="154"/>
        <end position="203"/>
    </location>
</feature>
<gene>
    <name evidence="2" type="ORF">KP79_PYT22388</name>
</gene>
<name>A0A210PHJ2_MIZYE</name>
<organism evidence="2 3">
    <name type="scientific">Mizuhopecten yessoensis</name>
    <name type="common">Japanese scallop</name>
    <name type="synonym">Patinopecten yessoensis</name>
    <dbReference type="NCBI Taxonomy" id="6573"/>
    <lineage>
        <taxon>Eukaryota</taxon>
        <taxon>Metazoa</taxon>
        <taxon>Spiralia</taxon>
        <taxon>Lophotrochozoa</taxon>
        <taxon>Mollusca</taxon>
        <taxon>Bivalvia</taxon>
        <taxon>Autobranchia</taxon>
        <taxon>Pteriomorphia</taxon>
        <taxon>Pectinida</taxon>
        <taxon>Pectinoidea</taxon>
        <taxon>Pectinidae</taxon>
        <taxon>Mizuhopecten</taxon>
    </lineage>
</organism>
<feature type="compositionally biased region" description="Low complexity" evidence="1">
    <location>
        <begin position="524"/>
        <end position="541"/>
    </location>
</feature>
<reference evidence="2 3" key="1">
    <citation type="journal article" date="2017" name="Nat. Ecol. Evol.">
        <title>Scallop genome provides insights into evolution of bilaterian karyotype and development.</title>
        <authorList>
            <person name="Wang S."/>
            <person name="Zhang J."/>
            <person name="Jiao W."/>
            <person name="Li J."/>
            <person name="Xun X."/>
            <person name="Sun Y."/>
            <person name="Guo X."/>
            <person name="Huan P."/>
            <person name="Dong B."/>
            <person name="Zhang L."/>
            <person name="Hu X."/>
            <person name="Sun X."/>
            <person name="Wang J."/>
            <person name="Zhao C."/>
            <person name="Wang Y."/>
            <person name="Wang D."/>
            <person name="Huang X."/>
            <person name="Wang R."/>
            <person name="Lv J."/>
            <person name="Li Y."/>
            <person name="Zhang Z."/>
            <person name="Liu B."/>
            <person name="Lu W."/>
            <person name="Hui Y."/>
            <person name="Liang J."/>
            <person name="Zhou Z."/>
            <person name="Hou R."/>
            <person name="Li X."/>
            <person name="Liu Y."/>
            <person name="Li H."/>
            <person name="Ning X."/>
            <person name="Lin Y."/>
            <person name="Zhao L."/>
            <person name="Xing Q."/>
            <person name="Dou J."/>
            <person name="Li Y."/>
            <person name="Mao J."/>
            <person name="Guo H."/>
            <person name="Dou H."/>
            <person name="Li T."/>
            <person name="Mu C."/>
            <person name="Jiang W."/>
            <person name="Fu Q."/>
            <person name="Fu X."/>
            <person name="Miao Y."/>
            <person name="Liu J."/>
            <person name="Yu Q."/>
            <person name="Li R."/>
            <person name="Liao H."/>
            <person name="Li X."/>
            <person name="Kong Y."/>
            <person name="Jiang Z."/>
            <person name="Chourrout D."/>
            <person name="Li R."/>
            <person name="Bao Z."/>
        </authorList>
    </citation>
    <scope>NUCLEOTIDE SEQUENCE [LARGE SCALE GENOMIC DNA]</scope>
    <source>
        <strain evidence="2 3">PY_sf001</strain>
    </source>
</reference>
<dbReference type="EMBL" id="NEDP02076692">
    <property type="protein sequence ID" value="OWF35968.1"/>
    <property type="molecule type" value="Genomic_DNA"/>
</dbReference>
<dbReference type="AlphaFoldDB" id="A0A210PHJ2"/>
<dbReference type="OrthoDB" id="10016177at2759"/>
<feature type="compositionally biased region" description="Basic and acidic residues" evidence="1">
    <location>
        <begin position="62"/>
        <end position="79"/>
    </location>
</feature>
<sequence>MSLSATNRKSYWTDQRDSLNRIRSRLSDRDSPKRLRESPVGQRDHSPYGKYRKPTSPAYLPRLERHDRTPEGYRDDHVRGGQYGVVPPVHRREKNKSPAVDYDSWGEESDEEEDHHQQPQYYMPQPLPYGYPTYVPPGGPQPVVFGPPFPMYYPPPPQYRGKNRRSKDKRRHKSPDQNRSYRNDPPLHHSIPGQDIYGTYPREPSVKDDVLKRYRYIHPRDSPFTPPAGETLVEQRYRGDIDSLMYFHFTDHPLFAEDTVDWLTNDLLEDIIPDLLIETFTDISKSTPSHPLHGVSGTLAEEIGSEVVQEEIEAVVKEAVNDMVNDHMGSKSGEDWLAAIINDRIANSVFDDLLDGHIDNIKDELITAIIQEVVIEGYLEDEIIEVEVEEESAEIAHDILNRFDSKLMRKELKEVSKKANEKLMDQFIVEQLLLLVAKQGKVWGENDHYNKIMDDFILTRLLEQYYFVRDERNKTLASKPMRKLHEKAVSAVALDVLLQQMHQSLDEDLADVDEYERGVDGNQSAPATPIIPAPSTRIPLS</sequence>
<evidence type="ECO:0000313" key="2">
    <source>
        <dbReference type="EMBL" id="OWF35968.1"/>
    </source>
</evidence>
<feature type="region of interest" description="Disordered" evidence="1">
    <location>
        <begin position="1"/>
        <end position="125"/>
    </location>
</feature>
<proteinExistence type="predicted"/>
<evidence type="ECO:0000256" key="1">
    <source>
        <dbReference type="SAM" id="MobiDB-lite"/>
    </source>
</evidence>
<feature type="region of interest" description="Disordered" evidence="1">
    <location>
        <begin position="518"/>
        <end position="541"/>
    </location>
</feature>
<keyword evidence="3" id="KW-1185">Reference proteome</keyword>
<feature type="compositionally biased region" description="Basic and acidic residues" evidence="1">
    <location>
        <begin position="174"/>
        <end position="187"/>
    </location>
</feature>